<reference evidence="2" key="1">
    <citation type="journal article" date="2019" name="Int. J. Syst. Evol. Microbiol.">
        <title>The Global Catalogue of Microorganisms (GCM) 10K type strain sequencing project: providing services to taxonomists for standard genome sequencing and annotation.</title>
        <authorList>
            <consortium name="The Broad Institute Genomics Platform"/>
            <consortium name="The Broad Institute Genome Sequencing Center for Infectious Disease"/>
            <person name="Wu L."/>
            <person name="Ma J."/>
        </authorList>
    </citation>
    <scope>NUCLEOTIDE SEQUENCE [LARGE SCALE GENOMIC DNA]</scope>
    <source>
        <strain evidence="2">CGMCC 4.7177</strain>
    </source>
</reference>
<dbReference type="RefSeq" id="WP_381183321.1">
    <property type="nucleotide sequence ID" value="NZ_JBHSFK010000039.1"/>
</dbReference>
<keyword evidence="2" id="KW-1185">Reference proteome</keyword>
<accession>A0ABV9B6B0</accession>
<organism evidence="1 2">
    <name type="scientific">Streptomyces vulcanius</name>
    <dbReference type="NCBI Taxonomy" id="1441876"/>
    <lineage>
        <taxon>Bacteria</taxon>
        <taxon>Bacillati</taxon>
        <taxon>Actinomycetota</taxon>
        <taxon>Actinomycetes</taxon>
        <taxon>Kitasatosporales</taxon>
        <taxon>Streptomycetaceae</taxon>
        <taxon>Streptomyces</taxon>
    </lineage>
</organism>
<proteinExistence type="predicted"/>
<dbReference type="EMBL" id="JBHSFK010000039">
    <property type="protein sequence ID" value="MFC4505993.1"/>
    <property type="molecule type" value="Genomic_DNA"/>
</dbReference>
<name>A0ABV9B6B0_9ACTN</name>
<evidence type="ECO:0000313" key="1">
    <source>
        <dbReference type="EMBL" id="MFC4505993.1"/>
    </source>
</evidence>
<dbReference type="Proteomes" id="UP001595839">
    <property type="component" value="Unassembled WGS sequence"/>
</dbReference>
<gene>
    <name evidence="1" type="ORF">ACFPIH_42210</name>
</gene>
<comment type="caution">
    <text evidence="1">The sequence shown here is derived from an EMBL/GenBank/DDBJ whole genome shotgun (WGS) entry which is preliminary data.</text>
</comment>
<sequence length="43" mass="4786">MESRHLIPIEQLTRAFEILLGRPPSSFEVVAQLNDLVAGPRPS</sequence>
<evidence type="ECO:0000313" key="2">
    <source>
        <dbReference type="Proteomes" id="UP001595839"/>
    </source>
</evidence>
<protein>
    <submittedName>
        <fullName evidence="1">Uncharacterized protein</fullName>
    </submittedName>
</protein>